<evidence type="ECO:0000256" key="1">
    <source>
        <dbReference type="ARBA" id="ARBA00004604"/>
    </source>
</evidence>
<feature type="region of interest" description="Disordered" evidence="6">
    <location>
        <begin position="204"/>
        <end position="228"/>
    </location>
</feature>
<reference evidence="8" key="1">
    <citation type="submission" date="2022-11" db="UniProtKB">
        <authorList>
            <consortium name="WormBaseParasite"/>
        </authorList>
    </citation>
    <scope>IDENTIFICATION</scope>
</reference>
<feature type="compositionally biased region" description="Polar residues" evidence="6">
    <location>
        <begin position="20"/>
        <end position="30"/>
    </location>
</feature>
<dbReference type="GO" id="GO:0006351">
    <property type="term" value="P:DNA-templated transcription"/>
    <property type="evidence" value="ECO:0007669"/>
    <property type="project" value="InterPro"/>
</dbReference>
<keyword evidence="5" id="KW-0539">Nucleus</keyword>
<name>A0A914LIJ8_MELIC</name>
<evidence type="ECO:0000313" key="8">
    <source>
        <dbReference type="WBParaSite" id="Minc3s00451g12537"/>
    </source>
</evidence>
<comment type="subcellular location">
    <subcellularLocation>
        <location evidence="1">Nucleus</location>
        <location evidence="1">Nucleolus</location>
    </subcellularLocation>
</comment>
<keyword evidence="7" id="KW-1185">Reference proteome</keyword>
<comment type="similarity">
    <text evidence="2">Belongs to the eukaryotic RPA49/POLR1E RNA polymerase subunit family.</text>
</comment>
<evidence type="ECO:0000256" key="6">
    <source>
        <dbReference type="SAM" id="MobiDB-lite"/>
    </source>
</evidence>
<evidence type="ECO:0000313" key="7">
    <source>
        <dbReference type="Proteomes" id="UP000887563"/>
    </source>
</evidence>
<dbReference type="WBParaSite" id="Minc3s00451g12537">
    <property type="protein sequence ID" value="Minc3s00451g12537"/>
    <property type="gene ID" value="Minc3s00451g12537"/>
</dbReference>
<protein>
    <submittedName>
        <fullName evidence="8">Uncharacterized protein</fullName>
    </submittedName>
</protein>
<accession>A0A914LIJ8</accession>
<dbReference type="GO" id="GO:0003677">
    <property type="term" value="F:DNA binding"/>
    <property type="evidence" value="ECO:0007669"/>
    <property type="project" value="InterPro"/>
</dbReference>
<dbReference type="Proteomes" id="UP000887563">
    <property type="component" value="Unplaced"/>
</dbReference>
<organism evidence="7 8">
    <name type="scientific">Meloidogyne incognita</name>
    <name type="common">Southern root-knot nematode worm</name>
    <name type="synonym">Oxyuris incognita</name>
    <dbReference type="NCBI Taxonomy" id="6306"/>
    <lineage>
        <taxon>Eukaryota</taxon>
        <taxon>Metazoa</taxon>
        <taxon>Ecdysozoa</taxon>
        <taxon>Nematoda</taxon>
        <taxon>Chromadorea</taxon>
        <taxon>Rhabditida</taxon>
        <taxon>Tylenchina</taxon>
        <taxon>Tylenchomorpha</taxon>
        <taxon>Tylenchoidea</taxon>
        <taxon>Meloidogynidae</taxon>
        <taxon>Meloidogyninae</taxon>
        <taxon>Meloidogyne</taxon>
        <taxon>Meloidogyne incognita group</taxon>
    </lineage>
</organism>
<dbReference type="InterPro" id="IPR009668">
    <property type="entry name" value="RNA_pol-assoc_fac_A49-like"/>
</dbReference>
<dbReference type="GO" id="GO:0005730">
    <property type="term" value="C:nucleolus"/>
    <property type="evidence" value="ECO:0007669"/>
    <property type="project" value="UniProtKB-SubCell"/>
</dbReference>
<keyword evidence="3" id="KW-0240">DNA-directed RNA polymerase</keyword>
<dbReference type="AlphaFoldDB" id="A0A914LIJ8"/>
<dbReference type="Pfam" id="PF06870">
    <property type="entry name" value="RNA_pol_I_A49"/>
    <property type="match status" value="1"/>
</dbReference>
<evidence type="ECO:0000256" key="4">
    <source>
        <dbReference type="ARBA" id="ARBA00023163"/>
    </source>
</evidence>
<proteinExistence type="inferred from homology"/>
<sequence length="504" mass="56040">MLNRSSSSIKSDRNVFATPKSGTPNSVSSQIPSAKLTVGIGKRVRDIVAIFPQGEPVEPSKLCFSEQLNRVDKKVFTMTSLANTEFSSKPLHIDHVGVEEPPGNGFEYVLAIVDRNTGRPIEFKPAALVSFQPRFQPGEELLNGRKRKSVTNYSQDFSMSFDEMRTERNNLTKSFGSAKNVKKLEANIRRSITSETLDAMSTTAFSSPNTSIKKEEFDDSIDSPSTTATLEDDKSKLLSILEKGTSGMLPKPNYDAKVPSDVYKLEQFLPDNFDQFKSGYEQESLKYFKSVDSYQNLINFGVSPLVAKRVGIPSRYANPGIRCTVALKMVVLSKFVQYCFKKRSRALSISVGDVEAFQLPSLMNEYFRKKYLGEGTGKNAIKFQIPVDKKNRALVDLLCLLLLFDEPDFMLPLSPLVQELGVNETMLKNYLTGLGCILTISYRLNLRCDLLTLVDLLGRGGGYSFPYLSSPTFQLITFGVSYNESVSSATEAQALTMNTANTYS</sequence>
<dbReference type="GO" id="GO:0000428">
    <property type="term" value="C:DNA-directed RNA polymerase complex"/>
    <property type="evidence" value="ECO:0007669"/>
    <property type="project" value="UniProtKB-KW"/>
</dbReference>
<evidence type="ECO:0000256" key="2">
    <source>
        <dbReference type="ARBA" id="ARBA00009430"/>
    </source>
</evidence>
<dbReference type="PANTHER" id="PTHR14440">
    <property type="entry name" value="DNA-DIRECTED RNA POLYMERASE I SUBUNIT RPA49"/>
    <property type="match status" value="1"/>
</dbReference>
<feature type="region of interest" description="Disordered" evidence="6">
    <location>
        <begin position="1"/>
        <end position="30"/>
    </location>
</feature>
<evidence type="ECO:0000256" key="5">
    <source>
        <dbReference type="ARBA" id="ARBA00023242"/>
    </source>
</evidence>
<evidence type="ECO:0000256" key="3">
    <source>
        <dbReference type="ARBA" id="ARBA00022478"/>
    </source>
</evidence>
<keyword evidence="4" id="KW-0804">Transcription</keyword>